<reference evidence="1" key="1">
    <citation type="submission" date="2023-05" db="EMBL/GenBank/DDBJ databases">
        <authorList>
            <person name="Huff M."/>
        </authorList>
    </citation>
    <scope>NUCLEOTIDE SEQUENCE</scope>
</reference>
<proteinExistence type="predicted"/>
<gene>
    <name evidence="1" type="ORF">FPE_LOCUS17281</name>
</gene>
<dbReference type="EMBL" id="OU503045">
    <property type="protein sequence ID" value="CAI9769009.1"/>
    <property type="molecule type" value="Genomic_DNA"/>
</dbReference>
<protein>
    <submittedName>
        <fullName evidence="1">Uncharacterized protein</fullName>
    </submittedName>
</protein>
<sequence length="227" mass="25680">MRKLRIVYSRKRVLRLLSWGDEEMGSVLGQVVDSMGLVQVDLLLHHSALGLNANCISENQGSIRSVVFLDATPSETTLPLWALGMPLVREITLRFRFVFTSVLAKFCMGSIGWPEDEAHRILLKGSDGKKLNFSFDIAEWNSFNGVKDLPMRVIWSGGFPKNGVIRDDKLLMYFPQVTLVTHSGGRCPQVRINYYNSFQLDFHDSYFGSCSLCYLDGWSRMVSFPAV</sequence>
<name>A0AAD1ZGM7_9LAMI</name>
<accession>A0AAD1ZGM7</accession>
<dbReference type="Proteomes" id="UP000834106">
    <property type="component" value="Chromosome 10"/>
</dbReference>
<evidence type="ECO:0000313" key="2">
    <source>
        <dbReference type="Proteomes" id="UP000834106"/>
    </source>
</evidence>
<organism evidence="1 2">
    <name type="scientific">Fraxinus pennsylvanica</name>
    <dbReference type="NCBI Taxonomy" id="56036"/>
    <lineage>
        <taxon>Eukaryota</taxon>
        <taxon>Viridiplantae</taxon>
        <taxon>Streptophyta</taxon>
        <taxon>Embryophyta</taxon>
        <taxon>Tracheophyta</taxon>
        <taxon>Spermatophyta</taxon>
        <taxon>Magnoliopsida</taxon>
        <taxon>eudicotyledons</taxon>
        <taxon>Gunneridae</taxon>
        <taxon>Pentapetalae</taxon>
        <taxon>asterids</taxon>
        <taxon>lamiids</taxon>
        <taxon>Lamiales</taxon>
        <taxon>Oleaceae</taxon>
        <taxon>Oleeae</taxon>
        <taxon>Fraxinus</taxon>
    </lineage>
</organism>
<evidence type="ECO:0000313" key="1">
    <source>
        <dbReference type="EMBL" id="CAI9769009.1"/>
    </source>
</evidence>
<dbReference type="AlphaFoldDB" id="A0AAD1ZGM7"/>
<keyword evidence="2" id="KW-1185">Reference proteome</keyword>